<reference evidence="3" key="2">
    <citation type="submission" date="2022-03" db="EMBL/GenBank/DDBJ databases">
        <title>Genome Encyclopedia of Bacteria and Archaea VI: Functional Genomics of Type Strains.</title>
        <authorList>
            <person name="Whitman W."/>
        </authorList>
    </citation>
    <scope>NUCLEOTIDE SEQUENCE</scope>
    <source>
        <strain evidence="3">HSC-15S17</strain>
    </source>
</reference>
<dbReference type="AlphaFoldDB" id="A0AA41HE22"/>
<gene>
    <name evidence="2" type="ORF">KVP70_25700</name>
    <name evidence="3" type="ORF">L1274_000966</name>
</gene>
<evidence type="ECO:0000256" key="1">
    <source>
        <dbReference type="SAM" id="MobiDB-lite"/>
    </source>
</evidence>
<dbReference type="Proteomes" id="UP001162889">
    <property type="component" value="Unassembled WGS sequence"/>
</dbReference>
<protein>
    <submittedName>
        <fullName evidence="2">Uncharacterized protein</fullName>
    </submittedName>
</protein>
<feature type="region of interest" description="Disordered" evidence="1">
    <location>
        <begin position="128"/>
        <end position="147"/>
    </location>
</feature>
<evidence type="ECO:0000313" key="5">
    <source>
        <dbReference type="Proteomes" id="UP001162889"/>
    </source>
</evidence>
<sequence>MNPHDHTEDAEFKDFLKGEGDLARQLRELPQPQVPEALSAAILARAASDLGAAAVPGASANDAPHDAAPAAPPARHYLRRARVPLGLAASMVLALFVVRGLMPEAFGPEVERAVVSQEAAPEDAKIAVASPEEQAPSATVSAPPPPAPKLAQVKRSVVRPVMQPAPVADIAIADSAMAAPPPSKPLQTVLGYSAAAPVSMRSAPAAEPLSAPAWLARMTDMLKAGQTKEAQAEWLKFRMRYPDAEVPPELRQQLDAIN</sequence>
<dbReference type="RefSeq" id="WP_217945258.1">
    <property type="nucleotide sequence ID" value="NZ_JAHTGR010000016.1"/>
</dbReference>
<organism evidence="2 4">
    <name type="scientific">Duganella violaceipulchra</name>
    <dbReference type="NCBI Taxonomy" id="2849652"/>
    <lineage>
        <taxon>Bacteria</taxon>
        <taxon>Pseudomonadati</taxon>
        <taxon>Pseudomonadota</taxon>
        <taxon>Betaproteobacteria</taxon>
        <taxon>Burkholderiales</taxon>
        <taxon>Oxalobacteraceae</taxon>
        <taxon>Telluria group</taxon>
        <taxon>Duganella</taxon>
    </lineage>
</organism>
<evidence type="ECO:0000313" key="4">
    <source>
        <dbReference type="Proteomes" id="UP001155901"/>
    </source>
</evidence>
<proteinExistence type="predicted"/>
<dbReference type="Proteomes" id="UP001155901">
    <property type="component" value="Unassembled WGS sequence"/>
</dbReference>
<name>A0AA41HE22_9BURK</name>
<accession>A0AA41HE22</accession>
<evidence type="ECO:0000313" key="2">
    <source>
        <dbReference type="EMBL" id="MBV6324335.1"/>
    </source>
</evidence>
<dbReference type="EMBL" id="JALJZU010000002">
    <property type="protein sequence ID" value="MCP2007273.1"/>
    <property type="molecule type" value="Genomic_DNA"/>
</dbReference>
<evidence type="ECO:0000313" key="3">
    <source>
        <dbReference type="EMBL" id="MCP2007273.1"/>
    </source>
</evidence>
<keyword evidence="5" id="KW-1185">Reference proteome</keyword>
<dbReference type="EMBL" id="JAHTGR010000016">
    <property type="protein sequence ID" value="MBV6324335.1"/>
    <property type="molecule type" value="Genomic_DNA"/>
</dbReference>
<comment type="caution">
    <text evidence="2">The sequence shown here is derived from an EMBL/GenBank/DDBJ whole genome shotgun (WGS) entry which is preliminary data.</text>
</comment>
<reference evidence="2" key="1">
    <citation type="submission" date="2021-07" db="EMBL/GenBank/DDBJ databases">
        <title>Characterization of violacein-producing bacteria and related species.</title>
        <authorList>
            <person name="Wilson H.S."/>
            <person name="De Leon M.E."/>
        </authorList>
    </citation>
    <scope>NUCLEOTIDE SEQUENCE</scope>
    <source>
        <strain evidence="2">HSC-15S17</strain>
    </source>
</reference>